<accession>A0A418WR32</accession>
<keyword evidence="3" id="KW-0418">Kinase</keyword>
<evidence type="ECO:0000313" key="4">
    <source>
        <dbReference type="Proteomes" id="UP000286100"/>
    </source>
</evidence>
<name>A0A418WR32_9SPHN</name>
<dbReference type="Pfam" id="PF02518">
    <property type="entry name" value="HATPase_c"/>
    <property type="match status" value="1"/>
</dbReference>
<evidence type="ECO:0000259" key="2">
    <source>
        <dbReference type="PROSITE" id="PS50109"/>
    </source>
</evidence>
<proteinExistence type="predicted"/>
<keyword evidence="1" id="KW-1133">Transmembrane helix</keyword>
<dbReference type="PANTHER" id="PTHR34220:SF9">
    <property type="entry name" value="SIGNAL TRANSDUCTION HISTIDINE KINASE INTERNAL REGION DOMAIN-CONTAINING PROTEIN"/>
    <property type="match status" value="1"/>
</dbReference>
<dbReference type="Pfam" id="PF06580">
    <property type="entry name" value="His_kinase"/>
    <property type="match status" value="1"/>
</dbReference>
<dbReference type="InterPro" id="IPR010559">
    <property type="entry name" value="Sig_transdc_His_kin_internal"/>
</dbReference>
<feature type="transmembrane region" description="Helical" evidence="1">
    <location>
        <begin position="148"/>
        <end position="171"/>
    </location>
</feature>
<dbReference type="InterPro" id="IPR036890">
    <property type="entry name" value="HATPase_C_sf"/>
</dbReference>
<sequence>MTATINVGVCGLLSDWLRPRARSAPHMDVPATRRPKVRSIAPCVRPRRLLVPPSRTPITNCHAILRTFGYGSRMTTTRQFRRQGAQLTAALWLSSGALLMFPMYFDRTSPTLNDWLMTFVISSLGAILSGGLFVAVVATRDRGVPVRLAATATVVVVSSVLFAVAVTAIIATMDPTFAQNKPYMVRITYNFGFFGWQFALLGALFSVLQANQRARDRERQLAAARQAAVEANAAATSARLAALRYQLNPHFLFNTLNAISSLVVTRRSAEAEEMLARLSEFLRATLASDPEGPATLEDELATLQTYLEVESIRFGERLAVEFVCPRPLRDALVPGFILQPLVENAIKYAVAPTTRPVTIRVEAVQQDEELVVTVEDDGDPLPGKAPSQASTGVGLSNVRQRLEVLFGEAGRLEAFPRERGFLAMIRLPLAFGGETLREAAE</sequence>
<dbReference type="AlphaFoldDB" id="A0A418WR32"/>
<protein>
    <submittedName>
        <fullName evidence="3">Histidine kinase</fullName>
    </submittedName>
</protein>
<feature type="domain" description="Histidine kinase" evidence="2">
    <location>
        <begin position="337"/>
        <end position="431"/>
    </location>
</feature>
<dbReference type="SUPFAM" id="SSF55874">
    <property type="entry name" value="ATPase domain of HSP90 chaperone/DNA topoisomerase II/histidine kinase"/>
    <property type="match status" value="1"/>
</dbReference>
<dbReference type="InterPro" id="IPR050640">
    <property type="entry name" value="Bact_2-comp_sensor_kinase"/>
</dbReference>
<dbReference type="PROSITE" id="PS50109">
    <property type="entry name" value="HIS_KIN"/>
    <property type="match status" value="1"/>
</dbReference>
<evidence type="ECO:0000313" key="3">
    <source>
        <dbReference type="EMBL" id="RJF93656.1"/>
    </source>
</evidence>
<comment type="caution">
    <text evidence="3">The sequence shown here is derived from an EMBL/GenBank/DDBJ whole genome shotgun (WGS) entry which is preliminary data.</text>
</comment>
<keyword evidence="1" id="KW-0812">Transmembrane</keyword>
<dbReference type="InterPro" id="IPR003594">
    <property type="entry name" value="HATPase_dom"/>
</dbReference>
<evidence type="ECO:0000256" key="1">
    <source>
        <dbReference type="SAM" id="Phobius"/>
    </source>
</evidence>
<dbReference type="Proteomes" id="UP000286100">
    <property type="component" value="Unassembled WGS sequence"/>
</dbReference>
<feature type="transmembrane region" description="Helical" evidence="1">
    <location>
        <begin position="116"/>
        <end position="136"/>
    </location>
</feature>
<feature type="transmembrane region" description="Helical" evidence="1">
    <location>
        <begin position="84"/>
        <end position="104"/>
    </location>
</feature>
<gene>
    <name evidence="3" type="ORF">D3876_04970</name>
</gene>
<feature type="transmembrane region" description="Helical" evidence="1">
    <location>
        <begin position="191"/>
        <end position="210"/>
    </location>
</feature>
<dbReference type="SMART" id="SM00387">
    <property type="entry name" value="HATPase_c"/>
    <property type="match status" value="1"/>
</dbReference>
<reference evidence="3 4" key="1">
    <citation type="submission" date="2018-09" db="EMBL/GenBank/DDBJ databases">
        <authorList>
            <person name="Zhu H."/>
        </authorList>
    </citation>
    <scope>NUCLEOTIDE SEQUENCE [LARGE SCALE GENOMIC DNA]</scope>
    <source>
        <strain evidence="3 4">K2R01-6</strain>
    </source>
</reference>
<dbReference type="GO" id="GO:0016020">
    <property type="term" value="C:membrane"/>
    <property type="evidence" value="ECO:0007669"/>
    <property type="project" value="InterPro"/>
</dbReference>
<keyword evidence="4" id="KW-1185">Reference proteome</keyword>
<keyword evidence="3" id="KW-0808">Transferase</keyword>
<dbReference type="InterPro" id="IPR005467">
    <property type="entry name" value="His_kinase_dom"/>
</dbReference>
<dbReference type="EMBL" id="QYUM01000002">
    <property type="protein sequence ID" value="RJF93656.1"/>
    <property type="molecule type" value="Genomic_DNA"/>
</dbReference>
<dbReference type="Gene3D" id="3.30.565.10">
    <property type="entry name" value="Histidine kinase-like ATPase, C-terminal domain"/>
    <property type="match status" value="1"/>
</dbReference>
<dbReference type="PANTHER" id="PTHR34220">
    <property type="entry name" value="SENSOR HISTIDINE KINASE YPDA"/>
    <property type="match status" value="1"/>
</dbReference>
<dbReference type="OrthoDB" id="2514702at2"/>
<dbReference type="GO" id="GO:0000155">
    <property type="term" value="F:phosphorelay sensor kinase activity"/>
    <property type="evidence" value="ECO:0007669"/>
    <property type="project" value="InterPro"/>
</dbReference>
<keyword evidence="1" id="KW-0472">Membrane</keyword>
<organism evidence="3 4">
    <name type="scientific">Sphingomonas cavernae</name>
    <dbReference type="NCBI Taxonomy" id="2320861"/>
    <lineage>
        <taxon>Bacteria</taxon>
        <taxon>Pseudomonadati</taxon>
        <taxon>Pseudomonadota</taxon>
        <taxon>Alphaproteobacteria</taxon>
        <taxon>Sphingomonadales</taxon>
        <taxon>Sphingomonadaceae</taxon>
        <taxon>Sphingomonas</taxon>
    </lineage>
</organism>